<feature type="signal peptide" evidence="1">
    <location>
        <begin position="1"/>
        <end position="15"/>
    </location>
</feature>
<keyword evidence="3" id="KW-1185">Reference proteome</keyword>
<sequence>MKAPKLFLLLRAVTTGPCGTWKGRVMDPAVRRSDSLVHQPGHPYPLFSTRSGCEQEPVKNITVTSSRQDYAQYVWSRPDTVNCVLDLRLALALSWQNWKRVAKLVNQTIDYSW</sequence>
<feature type="chain" id="PRO_5043472624" description="Secreted protein" evidence="1">
    <location>
        <begin position="16"/>
        <end position="113"/>
    </location>
</feature>
<feature type="non-terminal residue" evidence="2">
    <location>
        <position position="113"/>
    </location>
</feature>
<dbReference type="EMBL" id="BLXT01001042">
    <property type="protein sequence ID" value="GFN82857.1"/>
    <property type="molecule type" value="Genomic_DNA"/>
</dbReference>
<comment type="caution">
    <text evidence="2">The sequence shown here is derived from an EMBL/GenBank/DDBJ whole genome shotgun (WGS) entry which is preliminary data.</text>
</comment>
<evidence type="ECO:0000313" key="2">
    <source>
        <dbReference type="EMBL" id="GFN82857.1"/>
    </source>
</evidence>
<dbReference type="Proteomes" id="UP000735302">
    <property type="component" value="Unassembled WGS sequence"/>
</dbReference>
<reference evidence="2 3" key="1">
    <citation type="journal article" date="2021" name="Elife">
        <title>Chloroplast acquisition without the gene transfer in kleptoplastic sea slugs, Plakobranchus ocellatus.</title>
        <authorList>
            <person name="Maeda T."/>
            <person name="Takahashi S."/>
            <person name="Yoshida T."/>
            <person name="Shimamura S."/>
            <person name="Takaki Y."/>
            <person name="Nagai Y."/>
            <person name="Toyoda A."/>
            <person name="Suzuki Y."/>
            <person name="Arimoto A."/>
            <person name="Ishii H."/>
            <person name="Satoh N."/>
            <person name="Nishiyama T."/>
            <person name="Hasebe M."/>
            <person name="Maruyama T."/>
            <person name="Minagawa J."/>
            <person name="Obokata J."/>
            <person name="Shigenobu S."/>
        </authorList>
    </citation>
    <scope>NUCLEOTIDE SEQUENCE [LARGE SCALE GENOMIC DNA]</scope>
</reference>
<gene>
    <name evidence="2" type="ORF">PoB_000936300</name>
</gene>
<dbReference type="AlphaFoldDB" id="A0AAV3YKI3"/>
<organism evidence="2 3">
    <name type="scientific">Plakobranchus ocellatus</name>
    <dbReference type="NCBI Taxonomy" id="259542"/>
    <lineage>
        <taxon>Eukaryota</taxon>
        <taxon>Metazoa</taxon>
        <taxon>Spiralia</taxon>
        <taxon>Lophotrochozoa</taxon>
        <taxon>Mollusca</taxon>
        <taxon>Gastropoda</taxon>
        <taxon>Heterobranchia</taxon>
        <taxon>Euthyneura</taxon>
        <taxon>Panpulmonata</taxon>
        <taxon>Sacoglossa</taxon>
        <taxon>Placobranchoidea</taxon>
        <taxon>Plakobranchidae</taxon>
        <taxon>Plakobranchus</taxon>
    </lineage>
</organism>
<protein>
    <recommendedName>
        <fullName evidence="4">Secreted protein</fullName>
    </recommendedName>
</protein>
<keyword evidence="1" id="KW-0732">Signal</keyword>
<evidence type="ECO:0000256" key="1">
    <source>
        <dbReference type="SAM" id="SignalP"/>
    </source>
</evidence>
<evidence type="ECO:0008006" key="4">
    <source>
        <dbReference type="Google" id="ProtNLM"/>
    </source>
</evidence>
<evidence type="ECO:0000313" key="3">
    <source>
        <dbReference type="Proteomes" id="UP000735302"/>
    </source>
</evidence>
<name>A0AAV3YKI3_9GAST</name>
<accession>A0AAV3YKI3</accession>
<proteinExistence type="predicted"/>